<evidence type="ECO:0000313" key="2">
    <source>
        <dbReference type="Proteomes" id="UP000092321"/>
    </source>
</evidence>
<sequence length="200" mass="23188">MSTLTFEQSVSSRRVNAQNLRKYMGVSEPVKVFGRIDLQKNLKIEQLLNSALQDPSQLDDVDGFDRWEINIDSPISLKNSNTGNYSEESLEESDSNKNEKENIGAEWIVMTRCKIAQNMLYPLVSDIIEYLKRDTEHDKRFFYFEFLITVQDNGDMSFIINDYYLAPFINDTPNIKAVLALCKLSEDDSKFLNVLYRNDI</sequence>
<keyword evidence="2" id="KW-1185">Reference proteome</keyword>
<dbReference type="AlphaFoldDB" id="A0A1B7TJ06"/>
<organism evidence="1 2">
    <name type="scientific">Hanseniaspora valbyensis NRRL Y-1626</name>
    <dbReference type="NCBI Taxonomy" id="766949"/>
    <lineage>
        <taxon>Eukaryota</taxon>
        <taxon>Fungi</taxon>
        <taxon>Dikarya</taxon>
        <taxon>Ascomycota</taxon>
        <taxon>Saccharomycotina</taxon>
        <taxon>Saccharomycetes</taxon>
        <taxon>Saccharomycodales</taxon>
        <taxon>Saccharomycodaceae</taxon>
        <taxon>Hanseniaspora</taxon>
    </lineage>
</organism>
<dbReference type="OrthoDB" id="3969541at2759"/>
<proteinExistence type="predicted"/>
<dbReference type="Proteomes" id="UP000092321">
    <property type="component" value="Unassembled WGS sequence"/>
</dbReference>
<comment type="caution">
    <text evidence="1">The sequence shown here is derived from an EMBL/GenBank/DDBJ whole genome shotgun (WGS) entry which is preliminary data.</text>
</comment>
<dbReference type="EMBL" id="LXPE01000002">
    <property type="protein sequence ID" value="OBA28717.1"/>
    <property type="molecule type" value="Genomic_DNA"/>
</dbReference>
<name>A0A1B7TJ06_9ASCO</name>
<gene>
    <name evidence="1" type="ORF">HANVADRAFT_51188</name>
</gene>
<evidence type="ECO:0000313" key="1">
    <source>
        <dbReference type="EMBL" id="OBA28717.1"/>
    </source>
</evidence>
<protein>
    <submittedName>
        <fullName evidence="1">Uncharacterized protein</fullName>
    </submittedName>
</protein>
<accession>A0A1B7TJ06</accession>
<reference evidence="2" key="1">
    <citation type="journal article" date="2016" name="Proc. Natl. Acad. Sci. U.S.A.">
        <title>Comparative genomics of biotechnologically important yeasts.</title>
        <authorList>
            <person name="Riley R."/>
            <person name="Haridas S."/>
            <person name="Wolfe K.H."/>
            <person name="Lopes M.R."/>
            <person name="Hittinger C.T."/>
            <person name="Goeker M."/>
            <person name="Salamov A.A."/>
            <person name="Wisecaver J.H."/>
            <person name="Long T.M."/>
            <person name="Calvey C.H."/>
            <person name="Aerts A.L."/>
            <person name="Barry K.W."/>
            <person name="Choi C."/>
            <person name="Clum A."/>
            <person name="Coughlan A.Y."/>
            <person name="Deshpande S."/>
            <person name="Douglass A.P."/>
            <person name="Hanson S.J."/>
            <person name="Klenk H.-P."/>
            <person name="LaButti K.M."/>
            <person name="Lapidus A."/>
            <person name="Lindquist E.A."/>
            <person name="Lipzen A.M."/>
            <person name="Meier-Kolthoff J.P."/>
            <person name="Ohm R.A."/>
            <person name="Otillar R.P."/>
            <person name="Pangilinan J.L."/>
            <person name="Peng Y."/>
            <person name="Rokas A."/>
            <person name="Rosa C.A."/>
            <person name="Scheuner C."/>
            <person name="Sibirny A.A."/>
            <person name="Slot J.C."/>
            <person name="Stielow J.B."/>
            <person name="Sun H."/>
            <person name="Kurtzman C.P."/>
            <person name="Blackwell M."/>
            <person name="Grigoriev I.V."/>
            <person name="Jeffries T.W."/>
        </authorList>
    </citation>
    <scope>NUCLEOTIDE SEQUENCE [LARGE SCALE GENOMIC DNA]</scope>
    <source>
        <strain evidence="2">NRRL Y-1626</strain>
    </source>
</reference>